<dbReference type="SUPFAM" id="SSF111369">
    <property type="entry name" value="HlyD-like secretion proteins"/>
    <property type="match status" value="1"/>
</dbReference>
<dbReference type="Pfam" id="PF25876">
    <property type="entry name" value="HH_MFP_RND"/>
    <property type="match status" value="1"/>
</dbReference>
<evidence type="ECO:0000256" key="2">
    <source>
        <dbReference type="ARBA" id="ARBA00009477"/>
    </source>
</evidence>
<evidence type="ECO:0000256" key="1">
    <source>
        <dbReference type="ARBA" id="ARBA00004196"/>
    </source>
</evidence>
<dbReference type="Gene3D" id="2.40.30.170">
    <property type="match status" value="1"/>
</dbReference>
<dbReference type="Gene3D" id="2.40.50.100">
    <property type="match status" value="1"/>
</dbReference>
<dbReference type="RefSeq" id="WP_190480847.1">
    <property type="nucleotide sequence ID" value="NZ_JACOFT010000006.1"/>
</dbReference>
<reference evidence="8 9" key="1">
    <citation type="submission" date="2020-08" db="EMBL/GenBank/DDBJ databases">
        <title>Novel species isolated from subtropical streams in China.</title>
        <authorList>
            <person name="Lu H."/>
        </authorList>
    </citation>
    <scope>NUCLEOTIDE SEQUENCE [LARGE SCALE GENOMIC DNA]</scope>
    <source>
        <strain evidence="8 9">CCTCC AB 2015119</strain>
    </source>
</reference>
<feature type="domain" description="Multidrug resistance protein MdtA-like beta-barrel" evidence="6">
    <location>
        <begin position="212"/>
        <end position="299"/>
    </location>
</feature>
<dbReference type="InterPro" id="IPR058626">
    <property type="entry name" value="MdtA-like_b-barrel"/>
</dbReference>
<proteinExistence type="inferred from homology"/>
<dbReference type="Pfam" id="PF25944">
    <property type="entry name" value="Beta-barrel_RND"/>
    <property type="match status" value="1"/>
</dbReference>
<dbReference type="InterPro" id="IPR058625">
    <property type="entry name" value="MdtA-like_BSH"/>
</dbReference>
<keyword evidence="3" id="KW-0732">Signal</keyword>
<dbReference type="EMBL" id="JACOFT010000006">
    <property type="protein sequence ID" value="MBC3812969.1"/>
    <property type="molecule type" value="Genomic_DNA"/>
</dbReference>
<evidence type="ECO:0000313" key="9">
    <source>
        <dbReference type="Proteomes" id="UP000637632"/>
    </source>
</evidence>
<feature type="domain" description="Multidrug resistance protein MdtA-like C-terminal permuted SH3" evidence="7">
    <location>
        <begin position="305"/>
        <end position="365"/>
    </location>
</feature>
<dbReference type="InterPro" id="IPR058624">
    <property type="entry name" value="MdtA-like_HH"/>
</dbReference>
<dbReference type="NCBIfam" id="TIGR01730">
    <property type="entry name" value="RND_mfp"/>
    <property type="match status" value="1"/>
</dbReference>
<dbReference type="InterPro" id="IPR058627">
    <property type="entry name" value="MdtA-like_C"/>
</dbReference>
<accession>A0ABR6XL06</accession>
<name>A0ABR6XL06_9BURK</name>
<evidence type="ECO:0000259" key="7">
    <source>
        <dbReference type="Pfam" id="PF25967"/>
    </source>
</evidence>
<dbReference type="Pfam" id="PF25917">
    <property type="entry name" value="BSH_RND"/>
    <property type="match status" value="1"/>
</dbReference>
<feature type="chain" id="PRO_5045755475" evidence="3">
    <location>
        <begin position="25"/>
        <end position="388"/>
    </location>
</feature>
<dbReference type="PANTHER" id="PTHR30158">
    <property type="entry name" value="ACRA/E-RELATED COMPONENT OF DRUG EFFLUX TRANSPORTER"/>
    <property type="match status" value="1"/>
</dbReference>
<dbReference type="Pfam" id="PF25967">
    <property type="entry name" value="RND-MFP_C"/>
    <property type="match status" value="1"/>
</dbReference>
<evidence type="ECO:0000313" key="8">
    <source>
        <dbReference type="EMBL" id="MBC3812969.1"/>
    </source>
</evidence>
<dbReference type="Gene3D" id="2.40.420.20">
    <property type="match status" value="1"/>
</dbReference>
<dbReference type="InterPro" id="IPR006143">
    <property type="entry name" value="RND_pump_MFP"/>
</dbReference>
<feature type="domain" description="Multidrug resistance protein MdtA-like alpha-helical hairpin" evidence="4">
    <location>
        <begin position="108"/>
        <end position="174"/>
    </location>
</feature>
<dbReference type="PANTHER" id="PTHR30158:SF3">
    <property type="entry name" value="MULTIDRUG EFFLUX PUMP SUBUNIT ACRA-RELATED"/>
    <property type="match status" value="1"/>
</dbReference>
<gene>
    <name evidence="8" type="ORF">H8K26_16110</name>
</gene>
<comment type="caution">
    <text evidence="8">The sequence shown here is derived from an EMBL/GenBank/DDBJ whole genome shotgun (WGS) entry which is preliminary data.</text>
</comment>
<protein>
    <submittedName>
        <fullName evidence="8">Efflux RND transporter periplasmic adaptor subunit</fullName>
    </submittedName>
</protein>
<dbReference type="Proteomes" id="UP000637632">
    <property type="component" value="Unassembled WGS sequence"/>
</dbReference>
<sequence>MTNTFVKQRLMIATLTAISAITLAACNKSTPEVAAPPVIVAATKIPTANVVLHDELQGRVVAYRTAEIRPQVGGIVQKRLFQQGAEVRAGQQLFQIDAAPLKAEFDIAAAALRRSEAVLERATLQSKRLQQMAESDAVSRQVLDDAQSATAQADADVAQAKATLARRRLDLDYASIKAPISGRIGQELLTEGGLVTASDVNPMAKIQQIDRVYVDVRKPASKLSSMSYLLAKDKNNEAKEIPVQVLDAEGNPYPVNGTLLFSGVNVDASSGEIVIRIEVDNRDRQLLPGMYVRARVPQGTATASVLVPQQAVQRGSEGKAYLWVVEASKKVTQKPIELGALVGSNYVVNSGISVGQLIVVEGAERLQPGSEVNAQQWKATSASAARSK</sequence>
<keyword evidence="9" id="KW-1185">Reference proteome</keyword>
<comment type="subcellular location">
    <subcellularLocation>
        <location evidence="1">Cell envelope</location>
    </subcellularLocation>
</comment>
<evidence type="ECO:0000259" key="6">
    <source>
        <dbReference type="Pfam" id="PF25944"/>
    </source>
</evidence>
<dbReference type="PROSITE" id="PS51257">
    <property type="entry name" value="PROKAR_LIPOPROTEIN"/>
    <property type="match status" value="1"/>
</dbReference>
<dbReference type="Gene3D" id="1.10.287.470">
    <property type="entry name" value="Helix hairpin bin"/>
    <property type="match status" value="1"/>
</dbReference>
<feature type="domain" description="Multidrug resistance protein MdtA-like barrel-sandwich hybrid" evidence="5">
    <location>
        <begin position="64"/>
        <end position="206"/>
    </location>
</feature>
<evidence type="ECO:0000256" key="3">
    <source>
        <dbReference type="SAM" id="SignalP"/>
    </source>
</evidence>
<evidence type="ECO:0000259" key="5">
    <source>
        <dbReference type="Pfam" id="PF25917"/>
    </source>
</evidence>
<comment type="similarity">
    <text evidence="2">Belongs to the membrane fusion protein (MFP) (TC 8.A.1) family.</text>
</comment>
<evidence type="ECO:0000259" key="4">
    <source>
        <dbReference type="Pfam" id="PF25876"/>
    </source>
</evidence>
<organism evidence="8 9">
    <name type="scientific">Undibacterium aquatile</name>
    <dbReference type="NCBI Taxonomy" id="1537398"/>
    <lineage>
        <taxon>Bacteria</taxon>
        <taxon>Pseudomonadati</taxon>
        <taxon>Pseudomonadota</taxon>
        <taxon>Betaproteobacteria</taxon>
        <taxon>Burkholderiales</taxon>
        <taxon>Oxalobacteraceae</taxon>
        <taxon>Undibacterium</taxon>
    </lineage>
</organism>
<feature type="signal peptide" evidence="3">
    <location>
        <begin position="1"/>
        <end position="24"/>
    </location>
</feature>